<dbReference type="InterPro" id="IPR018087">
    <property type="entry name" value="Glyco_hydro_5_CS"/>
</dbReference>
<evidence type="ECO:0000313" key="6">
    <source>
        <dbReference type="EMBL" id="ADX05717.1"/>
    </source>
</evidence>
<feature type="domain" description="Glycoside hydrolase family 5" evidence="5">
    <location>
        <begin position="66"/>
        <end position="356"/>
    </location>
</feature>
<gene>
    <name evidence="6" type="ORF">SARM_0046</name>
</gene>
<dbReference type="InterPro" id="IPR017853">
    <property type="entry name" value="GH"/>
</dbReference>
<dbReference type="AlphaFoldDB" id="E9NSM2"/>
<dbReference type="SUPFAM" id="SSF51445">
    <property type="entry name" value="(Trans)glycosidases"/>
    <property type="match status" value="1"/>
</dbReference>
<name>E9NSM2_9ZZZZ</name>
<evidence type="ECO:0000259" key="5">
    <source>
        <dbReference type="Pfam" id="PF00150"/>
    </source>
</evidence>
<protein>
    <submittedName>
        <fullName evidence="6">Putative carbohydrate-active enzyme</fullName>
    </submittedName>
</protein>
<dbReference type="GO" id="GO:0008422">
    <property type="term" value="F:beta-glucosidase activity"/>
    <property type="evidence" value="ECO:0007669"/>
    <property type="project" value="TreeGrafter"/>
</dbReference>
<reference evidence="6" key="1">
    <citation type="journal article" date="2011" name="Science">
        <title>Metagenomic discovery of biomass-degrading genes and genomes from cow rumen.</title>
        <authorList>
            <person name="Hess M."/>
            <person name="Sczyrba A."/>
            <person name="Egan R."/>
            <person name="Kim T.W."/>
            <person name="Chokhawala H."/>
            <person name="Schroth G."/>
            <person name="Luo S."/>
            <person name="Clark D.S."/>
            <person name="Chen F."/>
            <person name="Zhang T."/>
            <person name="Mackie R.I."/>
            <person name="Pennacchio L.A."/>
            <person name="Tringe S.G."/>
            <person name="Visel A."/>
            <person name="Woyke T."/>
            <person name="Wang Z."/>
            <person name="Rubin E.M."/>
        </authorList>
    </citation>
    <scope>NUCLEOTIDE SEQUENCE</scope>
</reference>
<evidence type="ECO:0000256" key="2">
    <source>
        <dbReference type="ARBA" id="ARBA00023277"/>
    </source>
</evidence>
<dbReference type="EMBL" id="HQ706050">
    <property type="protein sequence ID" value="ADX05717.1"/>
    <property type="molecule type" value="Genomic_DNA"/>
</dbReference>
<dbReference type="InterPro" id="IPR001547">
    <property type="entry name" value="Glyco_hydro_5"/>
</dbReference>
<keyword evidence="2" id="KW-0119">Carbohydrate metabolism</keyword>
<keyword evidence="3" id="KW-0326">Glycosidase</keyword>
<keyword evidence="1" id="KW-0378">Hydrolase</keyword>
<dbReference type="PANTHER" id="PTHR31297">
    <property type="entry name" value="GLUCAN ENDO-1,6-BETA-GLUCOSIDASE B"/>
    <property type="match status" value="1"/>
</dbReference>
<proteinExistence type="predicted"/>
<dbReference type="GO" id="GO:0005576">
    <property type="term" value="C:extracellular region"/>
    <property type="evidence" value="ECO:0007669"/>
    <property type="project" value="TreeGrafter"/>
</dbReference>
<dbReference type="InterPro" id="IPR050386">
    <property type="entry name" value="Glycosyl_hydrolase_5"/>
</dbReference>
<evidence type="ECO:0000256" key="3">
    <source>
        <dbReference type="ARBA" id="ARBA00023295"/>
    </source>
</evidence>
<dbReference type="Gene3D" id="3.20.20.80">
    <property type="entry name" value="Glycosidases"/>
    <property type="match status" value="1"/>
</dbReference>
<evidence type="ECO:0000256" key="4">
    <source>
        <dbReference type="ARBA" id="ARBA00023326"/>
    </source>
</evidence>
<evidence type="ECO:0000256" key="1">
    <source>
        <dbReference type="ARBA" id="ARBA00022801"/>
    </source>
</evidence>
<dbReference type="GO" id="GO:0009251">
    <property type="term" value="P:glucan catabolic process"/>
    <property type="evidence" value="ECO:0007669"/>
    <property type="project" value="TreeGrafter"/>
</dbReference>
<keyword evidence="4" id="KW-0624">Polysaccharide degradation</keyword>
<dbReference type="PROSITE" id="PS00659">
    <property type="entry name" value="GLYCOSYL_HYDROL_F5"/>
    <property type="match status" value="1"/>
</dbReference>
<dbReference type="PROSITE" id="PS51257">
    <property type="entry name" value="PROKAR_LIPOPROTEIN"/>
    <property type="match status" value="1"/>
</dbReference>
<organism evidence="6">
    <name type="scientific">uncultured organism</name>
    <dbReference type="NCBI Taxonomy" id="155900"/>
    <lineage>
        <taxon>unclassified sequences</taxon>
        <taxon>environmental samples</taxon>
    </lineage>
</organism>
<dbReference type="PANTHER" id="PTHR31297:SF41">
    <property type="entry name" value="ENDOGLUCANASE, PUTATIVE (AFU_ORTHOLOGUE AFUA_5G01830)-RELATED"/>
    <property type="match status" value="1"/>
</dbReference>
<accession>E9NSM2</accession>
<dbReference type="Pfam" id="PF00150">
    <property type="entry name" value="Cellulase"/>
    <property type="match status" value="1"/>
</dbReference>
<sequence>MKACIFSIAALMLALTSCNKPADQKAQNTNEETKSPYATLSLHNGVNISHWLSQSGDRGEVRANKIVKKDFDSIAAMGFDFVRLAVDEEQLYDEQMNRDSSTFALMHNAINWALEDSMNIVVDLHIVRSHHFNNENGHPNTLFQDPKEQEKIVNIWKDLQKDLKQYPNDRLAYELMNEPVAPTCEDWNQLVEKIVNGIRETEKERTIIFGSNRWQIPQTFDSLRVPENDKYIMLSFHFYEPSLVTHHQAPWTDYAFYAGKVNYPGIQVTDSLALDSLTQEQKDKIASMNGEYNKEIMYEHMKLAIDKADSLGLQLYCGEFGAYPFFVDKDVRLRWYRDICDIFHTYDIANCHWCYKGDFPIVNIDGSANELPAIIIGKK</sequence>